<dbReference type="EMBL" id="CP113432">
    <property type="protein sequence ID" value="WAI47424.1"/>
    <property type="molecule type" value="Genomic_DNA"/>
</dbReference>
<keyword evidence="2" id="KW-1185">Reference proteome</keyword>
<proteinExistence type="predicted"/>
<protein>
    <submittedName>
        <fullName evidence="1">Uncharacterized protein</fullName>
    </submittedName>
</protein>
<evidence type="ECO:0000313" key="1">
    <source>
        <dbReference type="EMBL" id="WAI47424.1"/>
    </source>
</evidence>
<evidence type="ECO:0000313" key="2">
    <source>
        <dbReference type="Proteomes" id="UP001163624"/>
    </source>
</evidence>
<dbReference type="RefSeq" id="WP_254473726.1">
    <property type="nucleotide sequence ID" value="NZ_CP113432.1"/>
</dbReference>
<dbReference type="Proteomes" id="UP001163624">
    <property type="component" value="Chromosome"/>
</dbReference>
<gene>
    <name evidence="1" type="ORF">OU419_16750</name>
</gene>
<accession>A0ABY6ZU80</accession>
<organism evidence="1 2">
    <name type="scientific">Pseudomonas triclosanedens</name>
    <dbReference type="NCBI Taxonomy" id="2961893"/>
    <lineage>
        <taxon>Bacteria</taxon>
        <taxon>Pseudomonadati</taxon>
        <taxon>Pseudomonadota</taxon>
        <taxon>Gammaproteobacteria</taxon>
        <taxon>Pseudomonadales</taxon>
        <taxon>Pseudomonadaceae</taxon>
        <taxon>Pseudomonas</taxon>
    </lineage>
</organism>
<sequence length="188" mass="19915">MQPACTPLRLIRGATYRDTRRLMQPTREYRAVSAIIAAAPLSLTVPGHGLVGDWLAWVTGTTGLPDLNRTPGRQNPHRVEVVDADTLKINCANGAGARPESGAGQLIYQPPIDLTGATARLVIRESEEGGDALLELAVAAGAPGTLVVEISAAETAALDWSSGWHHLDVTFADGTVARFFRGPVTVEQ</sequence>
<name>A0ABY6ZU80_9PSED</name>
<reference evidence="1" key="1">
    <citation type="submission" date="2022-11" db="EMBL/GenBank/DDBJ databases">
        <title>Pseudomonas triclosanedens sp. nov., a triclosan degrader isolated from activated sludge.</title>
        <authorList>
            <person name="Yin Y."/>
            <person name="Lu Z."/>
        </authorList>
    </citation>
    <scope>NUCLEOTIDE SEQUENCE</scope>
    <source>
        <strain evidence="1">ZM23</strain>
    </source>
</reference>